<dbReference type="InterPro" id="IPR012337">
    <property type="entry name" value="RNaseH-like_sf"/>
</dbReference>
<gene>
    <name evidence="3" type="ORF">HOO65_050299</name>
</gene>
<dbReference type="RefSeq" id="XP_070858358.1">
    <property type="nucleotide sequence ID" value="XM_071003446.1"/>
</dbReference>
<comment type="caution">
    <text evidence="3">The sequence shown here is derived from an EMBL/GenBank/DDBJ whole genome shotgun (WGS) entry which is preliminary data.</text>
</comment>
<dbReference type="InterPro" id="IPR002156">
    <property type="entry name" value="RNaseH_domain"/>
</dbReference>
<dbReference type="GeneID" id="98118911"/>
<dbReference type="InterPro" id="IPR036397">
    <property type="entry name" value="RNaseH_sf"/>
</dbReference>
<name>A0ABR4MFV7_9PEZI</name>
<dbReference type="SUPFAM" id="SSF53098">
    <property type="entry name" value="Ribonuclease H-like"/>
    <property type="match status" value="1"/>
</dbReference>
<reference evidence="3 4" key="1">
    <citation type="submission" date="2020-05" db="EMBL/GenBank/DDBJ databases">
        <title>Ceratocystis lukuohia genome.</title>
        <authorList>
            <person name="Harrington T.C."/>
            <person name="Kim K."/>
            <person name="Mayers C.G."/>
        </authorList>
    </citation>
    <scope>NUCLEOTIDE SEQUENCE [LARGE SCALE GENOMIC DNA]</scope>
    <source>
        <strain evidence="3 4">C4212</strain>
    </source>
</reference>
<evidence type="ECO:0000259" key="2">
    <source>
        <dbReference type="PROSITE" id="PS50879"/>
    </source>
</evidence>
<feature type="region of interest" description="Disordered" evidence="1">
    <location>
        <begin position="1"/>
        <end position="110"/>
    </location>
</feature>
<protein>
    <submittedName>
        <fullName evidence="3">Double-stranded RNA/RNA-DNA hybrid binding protein</fullName>
    </submittedName>
</protein>
<dbReference type="Gene3D" id="3.30.420.10">
    <property type="entry name" value="Ribonuclease H-like superfamily/Ribonuclease H"/>
    <property type="match status" value="1"/>
</dbReference>
<dbReference type="PROSITE" id="PS50879">
    <property type="entry name" value="RNASE_H_1"/>
    <property type="match status" value="1"/>
</dbReference>
<evidence type="ECO:0000256" key="1">
    <source>
        <dbReference type="SAM" id="MobiDB-lite"/>
    </source>
</evidence>
<evidence type="ECO:0000313" key="4">
    <source>
        <dbReference type="Proteomes" id="UP001610728"/>
    </source>
</evidence>
<feature type="domain" description="RNase H type-1" evidence="2">
    <location>
        <begin position="107"/>
        <end position="229"/>
    </location>
</feature>
<dbReference type="Pfam" id="PF00075">
    <property type="entry name" value="RNase_H"/>
    <property type="match status" value="1"/>
</dbReference>
<organism evidence="3 4">
    <name type="scientific">Ceratocystis lukuohia</name>
    <dbReference type="NCBI Taxonomy" id="2019550"/>
    <lineage>
        <taxon>Eukaryota</taxon>
        <taxon>Fungi</taxon>
        <taxon>Dikarya</taxon>
        <taxon>Ascomycota</taxon>
        <taxon>Pezizomycotina</taxon>
        <taxon>Sordariomycetes</taxon>
        <taxon>Hypocreomycetidae</taxon>
        <taxon>Microascales</taxon>
        <taxon>Ceratocystidaceae</taxon>
        <taxon>Ceratocystis</taxon>
    </lineage>
</organism>
<keyword evidence="4" id="KW-1185">Reference proteome</keyword>
<accession>A0ABR4MFV7</accession>
<dbReference type="Proteomes" id="UP001610728">
    <property type="component" value="Unassembled WGS sequence"/>
</dbReference>
<evidence type="ECO:0000313" key="3">
    <source>
        <dbReference type="EMBL" id="KAL2887178.1"/>
    </source>
</evidence>
<feature type="compositionally biased region" description="Basic and acidic residues" evidence="1">
    <location>
        <begin position="94"/>
        <end position="103"/>
    </location>
</feature>
<sequence>MHAERSPGVCDEQSTFHNDKLPTNRTHVGGRKKKGSYTLAHTGQGSYTERSSVQSSHVKAMKNAPSENGNPHNTETESHQAKHAPLKVAQQGKRSRETQRGDIKGNTGAGWVTTTNGATLETGHTALGKWMEVADAEVYRACEAARQAAAHEDAEEIWICLDNQGIVDQLHNPQTQNSTSQDIIDETKRALNTWKSKDDRRHIQVLWVPGHVGLEGNEQADAQAKLGCLRSNFDPCASLAGAQRWRRDQLHKEYKKWWKEQEGYHPLDSIPFNPPFCVSGYKGLDRTELGHNLAARTGHGHFDQYHNCFNHQCPHKCTRCNQPKE</sequence>
<dbReference type="CDD" id="cd09276">
    <property type="entry name" value="Rnase_HI_RT_non_LTR"/>
    <property type="match status" value="1"/>
</dbReference>
<feature type="compositionally biased region" description="Polar residues" evidence="1">
    <location>
        <begin position="39"/>
        <end position="57"/>
    </location>
</feature>
<dbReference type="EMBL" id="JABSNW010000005">
    <property type="protein sequence ID" value="KAL2887178.1"/>
    <property type="molecule type" value="Genomic_DNA"/>
</dbReference>
<proteinExistence type="predicted"/>